<evidence type="ECO:0000313" key="7">
    <source>
        <dbReference type="Proteomes" id="UP000324897"/>
    </source>
</evidence>
<dbReference type="Gramene" id="TVU42497">
    <property type="protein sequence ID" value="TVU42497"/>
    <property type="gene ID" value="EJB05_08906"/>
</dbReference>
<feature type="domain" description="O-methyltransferase dimerisation" evidence="5">
    <location>
        <begin position="19"/>
        <end position="109"/>
    </location>
</feature>
<dbReference type="InterPro" id="IPR036390">
    <property type="entry name" value="WH_DNA-bd_sf"/>
</dbReference>
<organism evidence="6 7">
    <name type="scientific">Eragrostis curvula</name>
    <name type="common">weeping love grass</name>
    <dbReference type="NCBI Taxonomy" id="38414"/>
    <lineage>
        <taxon>Eukaryota</taxon>
        <taxon>Viridiplantae</taxon>
        <taxon>Streptophyta</taxon>
        <taxon>Embryophyta</taxon>
        <taxon>Tracheophyta</taxon>
        <taxon>Spermatophyta</taxon>
        <taxon>Magnoliopsida</taxon>
        <taxon>Liliopsida</taxon>
        <taxon>Poales</taxon>
        <taxon>Poaceae</taxon>
        <taxon>PACMAD clade</taxon>
        <taxon>Chloridoideae</taxon>
        <taxon>Eragrostideae</taxon>
        <taxon>Eragrostidinae</taxon>
        <taxon>Eragrostis</taxon>
    </lineage>
</organism>
<dbReference type="Pfam" id="PF08100">
    <property type="entry name" value="Dimerisation"/>
    <property type="match status" value="1"/>
</dbReference>
<sequence length="191" mass="19771">MAVNGSTNQALLDAQLELWHTAFGYIKSMALKSALDLHIPEAIHQHGGAATLAQIASTATLHSFKVPSLRRLMRVLAATGVLTAGLRPSSSCGGDEPVYALTPMSRLLVGKRSLSPIIAGVSSLIDVAGGLGAAAQSISKAFPQVNCSVLDLDHVVAMAPPDTDVQYIAGDMFESVPPANAMLSGFCMTGT</sequence>
<dbReference type="InterPro" id="IPR012967">
    <property type="entry name" value="COMT_dimerisation"/>
</dbReference>
<evidence type="ECO:0000256" key="1">
    <source>
        <dbReference type="ARBA" id="ARBA00022603"/>
    </source>
</evidence>
<dbReference type="FunFam" id="1.10.10.10:FF:000292">
    <property type="entry name" value="O-methyltransferase ZRP4"/>
    <property type="match status" value="1"/>
</dbReference>
<keyword evidence="1" id="KW-0489">Methyltransferase</keyword>
<proteinExistence type="predicted"/>
<dbReference type="InterPro" id="IPR029063">
    <property type="entry name" value="SAM-dependent_MTases_sf"/>
</dbReference>
<reference evidence="6 7" key="1">
    <citation type="journal article" date="2019" name="Sci. Rep.">
        <title>A high-quality genome of Eragrostis curvula grass provides insights into Poaceae evolution and supports new strategies to enhance forage quality.</title>
        <authorList>
            <person name="Carballo J."/>
            <person name="Santos B.A.C.M."/>
            <person name="Zappacosta D."/>
            <person name="Garbus I."/>
            <person name="Selva J.P."/>
            <person name="Gallo C.A."/>
            <person name="Diaz A."/>
            <person name="Albertini E."/>
            <person name="Caccamo M."/>
            <person name="Echenique V."/>
        </authorList>
    </citation>
    <scope>NUCLEOTIDE SEQUENCE [LARGE SCALE GENOMIC DNA]</scope>
    <source>
        <strain evidence="7">cv. Victoria</strain>
        <tissue evidence="6">Leaf</tissue>
    </source>
</reference>
<feature type="non-terminal residue" evidence="6">
    <location>
        <position position="1"/>
    </location>
</feature>
<dbReference type="InterPro" id="IPR016461">
    <property type="entry name" value="COMT-like"/>
</dbReference>
<keyword evidence="2" id="KW-0808">Transferase</keyword>
<keyword evidence="7" id="KW-1185">Reference proteome</keyword>
<dbReference type="Gene3D" id="3.40.50.150">
    <property type="entry name" value="Vaccinia Virus protein VP39"/>
    <property type="match status" value="1"/>
</dbReference>
<dbReference type="OrthoDB" id="689987at2759"/>
<gene>
    <name evidence="6" type="ORF">EJB05_08906</name>
</gene>
<evidence type="ECO:0000259" key="5">
    <source>
        <dbReference type="Pfam" id="PF08100"/>
    </source>
</evidence>
<evidence type="ECO:0000259" key="4">
    <source>
        <dbReference type="Pfam" id="PF00891"/>
    </source>
</evidence>
<feature type="domain" description="O-methyltransferase C-terminal" evidence="4">
    <location>
        <begin position="118"/>
        <end position="183"/>
    </location>
</feature>
<dbReference type="InterPro" id="IPR036388">
    <property type="entry name" value="WH-like_DNA-bd_sf"/>
</dbReference>
<dbReference type="InterPro" id="IPR001077">
    <property type="entry name" value="COMT_C"/>
</dbReference>
<dbReference type="SUPFAM" id="SSF53335">
    <property type="entry name" value="S-adenosyl-L-methionine-dependent methyltransferases"/>
    <property type="match status" value="1"/>
</dbReference>
<dbReference type="PANTHER" id="PTHR11746">
    <property type="entry name" value="O-METHYLTRANSFERASE"/>
    <property type="match status" value="1"/>
</dbReference>
<keyword evidence="3" id="KW-0949">S-adenosyl-L-methionine</keyword>
<evidence type="ECO:0000313" key="6">
    <source>
        <dbReference type="EMBL" id="TVU42497.1"/>
    </source>
</evidence>
<dbReference type="Gene3D" id="1.10.10.10">
    <property type="entry name" value="Winged helix-like DNA-binding domain superfamily/Winged helix DNA-binding domain"/>
    <property type="match status" value="1"/>
</dbReference>
<dbReference type="Proteomes" id="UP000324897">
    <property type="component" value="Unassembled WGS sequence"/>
</dbReference>
<dbReference type="EMBL" id="RWGY01000005">
    <property type="protein sequence ID" value="TVU42497.1"/>
    <property type="molecule type" value="Genomic_DNA"/>
</dbReference>
<dbReference type="AlphaFoldDB" id="A0A5J9W3H7"/>
<evidence type="ECO:0000256" key="2">
    <source>
        <dbReference type="ARBA" id="ARBA00022679"/>
    </source>
</evidence>
<dbReference type="GO" id="GO:0032259">
    <property type="term" value="P:methylation"/>
    <property type="evidence" value="ECO:0007669"/>
    <property type="project" value="UniProtKB-KW"/>
</dbReference>
<comment type="caution">
    <text evidence="6">The sequence shown here is derived from an EMBL/GenBank/DDBJ whole genome shotgun (WGS) entry which is preliminary data.</text>
</comment>
<accession>A0A5J9W3H7</accession>
<evidence type="ECO:0000256" key="3">
    <source>
        <dbReference type="ARBA" id="ARBA00022691"/>
    </source>
</evidence>
<dbReference type="PROSITE" id="PS51683">
    <property type="entry name" value="SAM_OMT_II"/>
    <property type="match status" value="1"/>
</dbReference>
<protein>
    <recommendedName>
        <fullName evidence="8">O-methyltransferase domain-containing protein</fullName>
    </recommendedName>
</protein>
<dbReference type="Pfam" id="PF00891">
    <property type="entry name" value="Methyltransf_2"/>
    <property type="match status" value="1"/>
</dbReference>
<evidence type="ECO:0008006" key="8">
    <source>
        <dbReference type="Google" id="ProtNLM"/>
    </source>
</evidence>
<name>A0A5J9W3H7_9POAL</name>
<dbReference type="GO" id="GO:0046983">
    <property type="term" value="F:protein dimerization activity"/>
    <property type="evidence" value="ECO:0007669"/>
    <property type="project" value="InterPro"/>
</dbReference>
<dbReference type="SUPFAM" id="SSF46785">
    <property type="entry name" value="Winged helix' DNA-binding domain"/>
    <property type="match status" value="1"/>
</dbReference>
<dbReference type="GO" id="GO:0008171">
    <property type="term" value="F:O-methyltransferase activity"/>
    <property type="evidence" value="ECO:0007669"/>
    <property type="project" value="InterPro"/>
</dbReference>